<protein>
    <submittedName>
        <fullName evidence="1">Uncharacterized protein</fullName>
    </submittedName>
</protein>
<dbReference type="Proteomes" id="UP000288805">
    <property type="component" value="Unassembled WGS sequence"/>
</dbReference>
<dbReference type="AlphaFoldDB" id="A0A438I9Z6"/>
<accession>A0A438I9Z6</accession>
<reference evidence="1 2" key="1">
    <citation type="journal article" date="2018" name="PLoS Genet.">
        <title>Population sequencing reveals clonal diversity and ancestral inbreeding in the grapevine cultivar Chardonnay.</title>
        <authorList>
            <person name="Roach M.J."/>
            <person name="Johnson D.L."/>
            <person name="Bohlmann J."/>
            <person name="van Vuuren H.J."/>
            <person name="Jones S.J."/>
            <person name="Pretorius I.S."/>
            <person name="Schmidt S.A."/>
            <person name="Borneman A.R."/>
        </authorList>
    </citation>
    <scope>NUCLEOTIDE SEQUENCE [LARGE SCALE GENOMIC DNA]</scope>
    <source>
        <strain evidence="2">cv. Chardonnay</strain>
        <tissue evidence="1">Leaf</tissue>
    </source>
</reference>
<dbReference type="EMBL" id="QGNW01000129">
    <property type="protein sequence ID" value="RVW93538.1"/>
    <property type="molecule type" value="Genomic_DNA"/>
</dbReference>
<comment type="caution">
    <text evidence="1">The sequence shown here is derived from an EMBL/GenBank/DDBJ whole genome shotgun (WGS) entry which is preliminary data.</text>
</comment>
<evidence type="ECO:0000313" key="1">
    <source>
        <dbReference type="EMBL" id="RVW93538.1"/>
    </source>
</evidence>
<gene>
    <name evidence="1" type="ORF">CK203_035018</name>
</gene>
<name>A0A438I9Z6_VITVI</name>
<organism evidence="1 2">
    <name type="scientific">Vitis vinifera</name>
    <name type="common">Grape</name>
    <dbReference type="NCBI Taxonomy" id="29760"/>
    <lineage>
        <taxon>Eukaryota</taxon>
        <taxon>Viridiplantae</taxon>
        <taxon>Streptophyta</taxon>
        <taxon>Embryophyta</taxon>
        <taxon>Tracheophyta</taxon>
        <taxon>Spermatophyta</taxon>
        <taxon>Magnoliopsida</taxon>
        <taxon>eudicotyledons</taxon>
        <taxon>Gunneridae</taxon>
        <taxon>Pentapetalae</taxon>
        <taxon>rosids</taxon>
        <taxon>Vitales</taxon>
        <taxon>Vitaceae</taxon>
        <taxon>Viteae</taxon>
        <taxon>Vitis</taxon>
    </lineage>
</organism>
<evidence type="ECO:0000313" key="2">
    <source>
        <dbReference type="Proteomes" id="UP000288805"/>
    </source>
</evidence>
<proteinExistence type="predicted"/>
<sequence>MAWAGEKEKPPFTYNINSPLLSIDNITRLDRKPYNTYGALDSSLPLIDIATRRDAFPQYPTETYHLGLF</sequence>